<dbReference type="Gene3D" id="2.60.120.10">
    <property type="entry name" value="Jelly Rolls"/>
    <property type="match status" value="1"/>
</dbReference>
<dbReference type="Pfam" id="PF13560">
    <property type="entry name" value="HTH_31"/>
    <property type="match status" value="1"/>
</dbReference>
<dbReference type="InterPro" id="IPR001387">
    <property type="entry name" value="Cro/C1-type_HTH"/>
</dbReference>
<dbReference type="InterPro" id="IPR010982">
    <property type="entry name" value="Lambda_DNA-bd_dom_sf"/>
</dbReference>
<evidence type="ECO:0000256" key="1">
    <source>
        <dbReference type="ARBA" id="ARBA00023125"/>
    </source>
</evidence>
<proteinExistence type="predicted"/>
<protein>
    <submittedName>
        <fullName evidence="3">XRE family transcriptional regulator</fullName>
    </submittedName>
</protein>
<name>A0ABT8AHT3_9PROT</name>
<comment type="caution">
    <text evidence="3">The sequence shown here is derived from an EMBL/GenBank/DDBJ whole genome shotgun (WGS) entry which is preliminary data.</text>
</comment>
<dbReference type="Proteomes" id="UP001529369">
    <property type="component" value="Unassembled WGS sequence"/>
</dbReference>
<keyword evidence="1" id="KW-0238">DNA-binding</keyword>
<dbReference type="InterPro" id="IPR011051">
    <property type="entry name" value="RmlC_Cupin_sf"/>
</dbReference>
<evidence type="ECO:0000313" key="4">
    <source>
        <dbReference type="Proteomes" id="UP001529369"/>
    </source>
</evidence>
<dbReference type="InterPro" id="IPR050807">
    <property type="entry name" value="TransReg_Diox_bact_type"/>
</dbReference>
<dbReference type="EMBL" id="JAUFPN010000312">
    <property type="protein sequence ID" value="MDN3568934.1"/>
    <property type="molecule type" value="Genomic_DNA"/>
</dbReference>
<dbReference type="CDD" id="cd00093">
    <property type="entry name" value="HTH_XRE"/>
    <property type="match status" value="1"/>
</dbReference>
<dbReference type="SMART" id="SM00530">
    <property type="entry name" value="HTH_XRE"/>
    <property type="match status" value="1"/>
</dbReference>
<gene>
    <name evidence="3" type="ORF">QWZ14_31535</name>
</gene>
<dbReference type="Gene3D" id="1.10.260.40">
    <property type="entry name" value="lambda repressor-like DNA-binding domains"/>
    <property type="match status" value="1"/>
</dbReference>
<reference evidence="4" key="1">
    <citation type="journal article" date="2019" name="Int. J. Syst. Evol. Microbiol.">
        <title>The Global Catalogue of Microorganisms (GCM) 10K type strain sequencing project: providing services to taxonomists for standard genome sequencing and annotation.</title>
        <authorList>
            <consortium name="The Broad Institute Genomics Platform"/>
            <consortium name="The Broad Institute Genome Sequencing Center for Infectious Disease"/>
            <person name="Wu L."/>
            <person name="Ma J."/>
        </authorList>
    </citation>
    <scope>NUCLEOTIDE SEQUENCE [LARGE SCALE GENOMIC DNA]</scope>
    <source>
        <strain evidence="4">CECT 7131</strain>
    </source>
</reference>
<keyword evidence="4" id="KW-1185">Reference proteome</keyword>
<dbReference type="SUPFAM" id="SSF47413">
    <property type="entry name" value="lambda repressor-like DNA-binding domains"/>
    <property type="match status" value="1"/>
</dbReference>
<dbReference type="SUPFAM" id="SSF51182">
    <property type="entry name" value="RmlC-like cupins"/>
    <property type="match status" value="1"/>
</dbReference>
<sequence length="196" mass="21230">MSETAPPSAEDPDTRLGARIHALRAARGLTLEALAGRAAVSRAMLSRIERGESSPTAQLLGRLCGGLGITLSALFAAAEAAAGPVVRRADQPVWDDPESRYRRRQVSPAGSGSPVEIVEVEFPAHGRVAFDRQELPGTDQHIWVLEGRLELTLGEEAIRLEQGDCLRMRFGRPILFRNPEDRPIRYAVILGHGAAP</sequence>
<evidence type="ECO:0000313" key="3">
    <source>
        <dbReference type="EMBL" id="MDN3568934.1"/>
    </source>
</evidence>
<dbReference type="InterPro" id="IPR013096">
    <property type="entry name" value="Cupin_2"/>
</dbReference>
<organism evidence="3 4">
    <name type="scientific">Paeniroseomonas aquatica</name>
    <dbReference type="NCBI Taxonomy" id="373043"/>
    <lineage>
        <taxon>Bacteria</taxon>
        <taxon>Pseudomonadati</taxon>
        <taxon>Pseudomonadota</taxon>
        <taxon>Alphaproteobacteria</taxon>
        <taxon>Acetobacterales</taxon>
        <taxon>Acetobacteraceae</taxon>
        <taxon>Paeniroseomonas</taxon>
    </lineage>
</organism>
<dbReference type="CDD" id="cd02209">
    <property type="entry name" value="cupin_XRE_C"/>
    <property type="match status" value="1"/>
</dbReference>
<dbReference type="RefSeq" id="WP_290321055.1">
    <property type="nucleotide sequence ID" value="NZ_JAUFPN010000312.1"/>
</dbReference>
<dbReference type="PROSITE" id="PS50943">
    <property type="entry name" value="HTH_CROC1"/>
    <property type="match status" value="1"/>
</dbReference>
<dbReference type="Pfam" id="PF07883">
    <property type="entry name" value="Cupin_2"/>
    <property type="match status" value="1"/>
</dbReference>
<accession>A0ABT8AHT3</accession>
<dbReference type="PANTHER" id="PTHR46797:SF10">
    <property type="entry name" value="BLR1115 PROTEIN"/>
    <property type="match status" value="1"/>
</dbReference>
<feature type="domain" description="HTH cro/C1-type" evidence="2">
    <location>
        <begin position="20"/>
        <end position="74"/>
    </location>
</feature>
<evidence type="ECO:0000259" key="2">
    <source>
        <dbReference type="PROSITE" id="PS50943"/>
    </source>
</evidence>
<dbReference type="InterPro" id="IPR014710">
    <property type="entry name" value="RmlC-like_jellyroll"/>
</dbReference>
<dbReference type="PANTHER" id="PTHR46797">
    <property type="entry name" value="HTH-TYPE TRANSCRIPTIONAL REGULATOR"/>
    <property type="match status" value="1"/>
</dbReference>